<evidence type="ECO:0000313" key="3">
    <source>
        <dbReference type="Proteomes" id="UP001160301"/>
    </source>
</evidence>
<evidence type="ECO:0000256" key="1">
    <source>
        <dbReference type="SAM" id="MobiDB-lite"/>
    </source>
</evidence>
<feature type="region of interest" description="Disordered" evidence="1">
    <location>
        <begin position="1"/>
        <end position="20"/>
    </location>
</feature>
<organism evidence="2 3">
    <name type="scientific">Polyangium sorediatum</name>
    <dbReference type="NCBI Taxonomy" id="889274"/>
    <lineage>
        <taxon>Bacteria</taxon>
        <taxon>Pseudomonadati</taxon>
        <taxon>Myxococcota</taxon>
        <taxon>Polyangia</taxon>
        <taxon>Polyangiales</taxon>
        <taxon>Polyangiaceae</taxon>
        <taxon>Polyangium</taxon>
    </lineage>
</organism>
<dbReference type="Proteomes" id="UP001160301">
    <property type="component" value="Unassembled WGS sequence"/>
</dbReference>
<dbReference type="EMBL" id="JARZHI010000005">
    <property type="protein sequence ID" value="MDI1429692.1"/>
    <property type="molecule type" value="Genomic_DNA"/>
</dbReference>
<accession>A0ABT6NNA6</accession>
<name>A0ABT6NNA6_9BACT</name>
<keyword evidence="3" id="KW-1185">Reference proteome</keyword>
<reference evidence="2 3" key="1">
    <citation type="submission" date="2023-04" db="EMBL/GenBank/DDBJ databases">
        <title>The genome sequence of Polyangium sorediatum DSM14670.</title>
        <authorList>
            <person name="Zhang X."/>
        </authorList>
    </citation>
    <scope>NUCLEOTIDE SEQUENCE [LARGE SCALE GENOMIC DNA]</scope>
    <source>
        <strain evidence="2 3">DSM 14670</strain>
    </source>
</reference>
<dbReference type="RefSeq" id="WP_136972550.1">
    <property type="nucleotide sequence ID" value="NZ_JARZHI010000005.1"/>
</dbReference>
<gene>
    <name evidence="2" type="ORF">QHF89_09305</name>
</gene>
<proteinExistence type="predicted"/>
<protein>
    <submittedName>
        <fullName evidence="2">Uncharacterized protein</fullName>
    </submittedName>
</protein>
<comment type="caution">
    <text evidence="2">The sequence shown here is derived from an EMBL/GenBank/DDBJ whole genome shotgun (WGS) entry which is preliminary data.</text>
</comment>
<evidence type="ECO:0000313" key="2">
    <source>
        <dbReference type="EMBL" id="MDI1429692.1"/>
    </source>
</evidence>
<sequence length="156" mass="17307">MLAQQDRATPVPTGDDEDEDDAALVWQESPIVDVRDTIVGPTALPLLLRWKAGWASFWSAVADAFFGGLRVSERLPPVPPLRSRAISRPRPDKDGRVSVVRLREKVPHLPYERVILPALVRLEEQGVVALVQVRTGDPMAEILREGVTHVELQVPV</sequence>